<protein>
    <recommendedName>
        <fullName evidence="7">BHLH domain-containing protein</fullName>
    </recommendedName>
</protein>
<gene>
    <name evidence="8" type="ORF">SAY86_011456</name>
</gene>
<evidence type="ECO:0000313" key="8">
    <source>
        <dbReference type="EMBL" id="KAK4787623.1"/>
    </source>
</evidence>
<evidence type="ECO:0000313" key="9">
    <source>
        <dbReference type="Proteomes" id="UP001346149"/>
    </source>
</evidence>
<dbReference type="Gene3D" id="4.10.280.10">
    <property type="entry name" value="Helix-loop-helix DNA-binding domain"/>
    <property type="match status" value="1"/>
</dbReference>
<dbReference type="SMART" id="SM00353">
    <property type="entry name" value="HLH"/>
    <property type="match status" value="1"/>
</dbReference>
<dbReference type="GO" id="GO:0003677">
    <property type="term" value="F:DNA binding"/>
    <property type="evidence" value="ECO:0007669"/>
    <property type="project" value="UniProtKB-KW"/>
</dbReference>
<evidence type="ECO:0000259" key="7">
    <source>
        <dbReference type="PROSITE" id="PS50888"/>
    </source>
</evidence>
<keyword evidence="5" id="KW-0539">Nucleus</keyword>
<dbReference type="AlphaFoldDB" id="A0AAN7R6G7"/>
<dbReference type="InterPro" id="IPR036638">
    <property type="entry name" value="HLH_DNA-bd_sf"/>
</dbReference>
<dbReference type="Proteomes" id="UP001346149">
    <property type="component" value="Unassembled WGS sequence"/>
</dbReference>
<keyword evidence="4" id="KW-0804">Transcription</keyword>
<name>A0AAN7R6G7_TRANT</name>
<dbReference type="PANTHER" id="PTHR12565:SF312">
    <property type="entry name" value="TRANSCRIPTION FACTOR BHLH74"/>
    <property type="match status" value="1"/>
</dbReference>
<evidence type="ECO:0000256" key="4">
    <source>
        <dbReference type="ARBA" id="ARBA00023163"/>
    </source>
</evidence>
<feature type="compositionally biased region" description="Basic and acidic residues" evidence="6">
    <location>
        <begin position="185"/>
        <end position="199"/>
    </location>
</feature>
<evidence type="ECO:0000256" key="2">
    <source>
        <dbReference type="ARBA" id="ARBA00023015"/>
    </source>
</evidence>
<comment type="subcellular location">
    <subcellularLocation>
        <location evidence="1">Nucleus</location>
    </subcellularLocation>
</comment>
<dbReference type="GO" id="GO:0003700">
    <property type="term" value="F:DNA-binding transcription factor activity"/>
    <property type="evidence" value="ECO:0007669"/>
    <property type="project" value="TreeGrafter"/>
</dbReference>
<keyword evidence="3" id="KW-0238">DNA-binding</keyword>
<keyword evidence="9" id="KW-1185">Reference proteome</keyword>
<reference evidence="8 9" key="1">
    <citation type="journal article" date="2023" name="Hortic Res">
        <title>Pangenome of water caltrop reveals structural variations and asymmetric subgenome divergence after allopolyploidization.</title>
        <authorList>
            <person name="Zhang X."/>
            <person name="Chen Y."/>
            <person name="Wang L."/>
            <person name="Yuan Y."/>
            <person name="Fang M."/>
            <person name="Shi L."/>
            <person name="Lu R."/>
            <person name="Comes H.P."/>
            <person name="Ma Y."/>
            <person name="Chen Y."/>
            <person name="Huang G."/>
            <person name="Zhou Y."/>
            <person name="Zheng Z."/>
            <person name="Qiu Y."/>
        </authorList>
    </citation>
    <scope>NUCLEOTIDE SEQUENCE [LARGE SCALE GENOMIC DNA]</scope>
    <source>
        <strain evidence="8">F231</strain>
    </source>
</reference>
<dbReference type="CDD" id="cd18919">
    <property type="entry name" value="bHLH_AtBPE_like"/>
    <property type="match status" value="1"/>
</dbReference>
<keyword evidence="2" id="KW-0805">Transcription regulation</keyword>
<dbReference type="EMBL" id="JAXQNO010000012">
    <property type="protein sequence ID" value="KAK4787623.1"/>
    <property type="molecule type" value="Genomic_DNA"/>
</dbReference>
<evidence type="ECO:0000256" key="6">
    <source>
        <dbReference type="SAM" id="MobiDB-lite"/>
    </source>
</evidence>
<dbReference type="Pfam" id="PF00010">
    <property type="entry name" value="HLH"/>
    <property type="match status" value="1"/>
</dbReference>
<dbReference type="SUPFAM" id="SSF47459">
    <property type="entry name" value="HLH, helix-loop-helix DNA-binding domain"/>
    <property type="match status" value="1"/>
</dbReference>
<dbReference type="InterPro" id="IPR024097">
    <property type="entry name" value="bHLH_ZIP_TF"/>
</dbReference>
<dbReference type="PROSITE" id="PS50888">
    <property type="entry name" value="BHLH"/>
    <property type="match status" value="1"/>
</dbReference>
<dbReference type="GO" id="GO:0005634">
    <property type="term" value="C:nucleus"/>
    <property type="evidence" value="ECO:0007669"/>
    <property type="project" value="UniProtKB-SubCell"/>
</dbReference>
<comment type="caution">
    <text evidence="8">The sequence shown here is derived from an EMBL/GenBank/DDBJ whole genome shotgun (WGS) entry which is preliminary data.</text>
</comment>
<evidence type="ECO:0000256" key="5">
    <source>
        <dbReference type="ARBA" id="ARBA00023242"/>
    </source>
</evidence>
<dbReference type="InterPro" id="IPR011598">
    <property type="entry name" value="bHLH_dom"/>
</dbReference>
<dbReference type="FunFam" id="4.10.280.10:FF:000002">
    <property type="entry name" value="Basic helix-loop-helix transcription factor"/>
    <property type="match status" value="1"/>
</dbReference>
<feature type="compositionally biased region" description="Basic and acidic residues" evidence="6">
    <location>
        <begin position="206"/>
        <end position="218"/>
    </location>
</feature>
<feature type="region of interest" description="Disordered" evidence="6">
    <location>
        <begin position="131"/>
        <end position="239"/>
    </location>
</feature>
<dbReference type="GO" id="GO:0046983">
    <property type="term" value="F:protein dimerization activity"/>
    <property type="evidence" value="ECO:0007669"/>
    <property type="project" value="InterPro"/>
</dbReference>
<accession>A0AAN7R6G7</accession>
<proteinExistence type="predicted"/>
<sequence length="399" mass="44350">MEACDGGGMEFQQENDAAAAAAPNFEHANPISQEASTVAMNSMVMMPKPPNTHRDPFFSPNWDSFSSMTQSYQTFVSHQDFENFSFPPVPLWENQGMAPNMAQYLPTRSGFVETVPRAPCFMNRSLPDCLPQGPNHIPPGPNYASNVEGGGGASEGTQNKEGEAMSSPSSEMRRKRTPESSSTYDRIKSNEGMLKRDASGDNSNVQKDHYEKKQRTEQPEGTNSRGKQTKDDSNSGQPAKENYIHMRARRGQATNSHSLAERVRREKISERMRMLQELVPGCNKITGKAVMLDEIINYVQSLQQQVEFLSMKLSTLLPDMSFDLEQILSKEILQALNREPMVGGLGPMTGLTALPSTSQYASLPQAPLDNELQTLFQMGFDSTSAMDILKHSRRLKPEQ</sequence>
<feature type="domain" description="BHLH" evidence="7">
    <location>
        <begin position="252"/>
        <end position="302"/>
    </location>
</feature>
<organism evidence="8 9">
    <name type="scientific">Trapa natans</name>
    <name type="common">Water chestnut</name>
    <dbReference type="NCBI Taxonomy" id="22666"/>
    <lineage>
        <taxon>Eukaryota</taxon>
        <taxon>Viridiplantae</taxon>
        <taxon>Streptophyta</taxon>
        <taxon>Embryophyta</taxon>
        <taxon>Tracheophyta</taxon>
        <taxon>Spermatophyta</taxon>
        <taxon>Magnoliopsida</taxon>
        <taxon>eudicotyledons</taxon>
        <taxon>Gunneridae</taxon>
        <taxon>Pentapetalae</taxon>
        <taxon>rosids</taxon>
        <taxon>malvids</taxon>
        <taxon>Myrtales</taxon>
        <taxon>Lythraceae</taxon>
        <taxon>Trapa</taxon>
    </lineage>
</organism>
<evidence type="ECO:0000256" key="1">
    <source>
        <dbReference type="ARBA" id="ARBA00004123"/>
    </source>
</evidence>
<dbReference type="PANTHER" id="PTHR12565">
    <property type="entry name" value="STEROL REGULATORY ELEMENT-BINDING PROTEIN"/>
    <property type="match status" value="1"/>
</dbReference>
<evidence type="ECO:0000256" key="3">
    <source>
        <dbReference type="ARBA" id="ARBA00023125"/>
    </source>
</evidence>